<organism evidence="1 2">
    <name type="scientific">Rhabditophanes sp. KR3021</name>
    <dbReference type="NCBI Taxonomy" id="114890"/>
    <lineage>
        <taxon>Eukaryota</taxon>
        <taxon>Metazoa</taxon>
        <taxon>Ecdysozoa</taxon>
        <taxon>Nematoda</taxon>
        <taxon>Chromadorea</taxon>
        <taxon>Rhabditida</taxon>
        <taxon>Tylenchina</taxon>
        <taxon>Panagrolaimomorpha</taxon>
        <taxon>Strongyloidoidea</taxon>
        <taxon>Alloionematidae</taxon>
        <taxon>Rhabditophanes</taxon>
    </lineage>
</organism>
<name>A0AC35TKT5_9BILA</name>
<dbReference type="Proteomes" id="UP000095286">
    <property type="component" value="Unplaced"/>
</dbReference>
<accession>A0AC35TKT5</accession>
<reference evidence="2" key="1">
    <citation type="submission" date="2016-11" db="UniProtKB">
        <authorList>
            <consortium name="WormBaseParasite"/>
        </authorList>
    </citation>
    <scope>IDENTIFICATION</scope>
    <source>
        <strain evidence="2">KR3021</strain>
    </source>
</reference>
<dbReference type="WBParaSite" id="RSKR_0000169300.1">
    <property type="protein sequence ID" value="RSKR_0000169300.1"/>
    <property type="gene ID" value="RSKR_0000169300"/>
</dbReference>
<evidence type="ECO:0000313" key="1">
    <source>
        <dbReference type="Proteomes" id="UP000095286"/>
    </source>
</evidence>
<proteinExistence type="predicted"/>
<protein>
    <submittedName>
        <fullName evidence="2">DUF1018 domain-containing protein</fullName>
    </submittedName>
</protein>
<sequence length="226" mass="25809">MDKNVIHSGGKIALNKIKGITKANGDNLSRNGITTKRLFEEYIIATNSIEGTKEKFTAFLKTNGVQTHSRVIFNDIDSKAKNIQARLRSVIDWLEKNLLETALRNERNQIRLDEIHGVGPVDENERDIFERRNITYNELCQFYLRIQGNNLFNELCESYVRIQGNNNIDNAKPIFKGYLTGRGFGRNNIFWTTAFNEKIGDVNDTNVRDLLNVARDGIELQDGVSN</sequence>
<evidence type="ECO:0000313" key="2">
    <source>
        <dbReference type="WBParaSite" id="RSKR_0000169300.1"/>
    </source>
</evidence>